<feature type="domain" description="DUF7083" evidence="1">
    <location>
        <begin position="41"/>
        <end position="84"/>
    </location>
</feature>
<dbReference type="Proteomes" id="UP000271162">
    <property type="component" value="Unassembled WGS sequence"/>
</dbReference>
<evidence type="ECO:0000313" key="4">
    <source>
        <dbReference type="WBParaSite" id="NBR_0001267501-mRNA-1"/>
    </source>
</evidence>
<name>A0A0N4Y8U4_NIPBR</name>
<dbReference type="InterPro" id="IPR055510">
    <property type="entry name" value="DUF7083"/>
</dbReference>
<reference evidence="4" key="1">
    <citation type="submission" date="2017-02" db="UniProtKB">
        <authorList>
            <consortium name="WormBaseParasite"/>
        </authorList>
    </citation>
    <scope>IDENTIFICATION</scope>
</reference>
<organism evidence="4">
    <name type="scientific">Nippostrongylus brasiliensis</name>
    <name type="common">Rat hookworm</name>
    <dbReference type="NCBI Taxonomy" id="27835"/>
    <lineage>
        <taxon>Eukaryota</taxon>
        <taxon>Metazoa</taxon>
        <taxon>Ecdysozoa</taxon>
        <taxon>Nematoda</taxon>
        <taxon>Chromadorea</taxon>
        <taxon>Rhabditida</taxon>
        <taxon>Rhabditina</taxon>
        <taxon>Rhabditomorpha</taxon>
        <taxon>Strongyloidea</taxon>
        <taxon>Heligmosomidae</taxon>
        <taxon>Nippostrongylus</taxon>
    </lineage>
</organism>
<dbReference type="Pfam" id="PF23309">
    <property type="entry name" value="DUF7083"/>
    <property type="match status" value="1"/>
</dbReference>
<reference evidence="2 3" key="2">
    <citation type="submission" date="2018-11" db="EMBL/GenBank/DDBJ databases">
        <authorList>
            <consortium name="Pathogen Informatics"/>
        </authorList>
    </citation>
    <scope>NUCLEOTIDE SEQUENCE [LARGE SCALE GENOMIC DNA]</scope>
</reference>
<evidence type="ECO:0000313" key="3">
    <source>
        <dbReference type="Proteomes" id="UP000271162"/>
    </source>
</evidence>
<evidence type="ECO:0000259" key="1">
    <source>
        <dbReference type="Pfam" id="PF23309"/>
    </source>
</evidence>
<gene>
    <name evidence="2" type="ORF">NBR_LOCUS12676</name>
</gene>
<dbReference type="AlphaFoldDB" id="A0A0N4Y8U4"/>
<protein>
    <recommendedName>
        <fullName evidence="1">DUF7083 domain-containing protein</fullName>
    </recommendedName>
</protein>
<dbReference type="WBParaSite" id="NBR_0001267501-mRNA-1">
    <property type="protein sequence ID" value="NBR_0001267501-mRNA-1"/>
    <property type="gene ID" value="NBR_0001267501"/>
</dbReference>
<proteinExistence type="predicted"/>
<accession>A0A0N4Y8U4</accession>
<dbReference type="EMBL" id="UYSL01020824">
    <property type="protein sequence ID" value="VDL76265.1"/>
    <property type="molecule type" value="Genomic_DNA"/>
</dbReference>
<keyword evidence="3" id="KW-1185">Reference proteome</keyword>
<sequence>MAAMTDQQFQQLLTTLAAAVEGIARRQDPSHSPHHDPSRHFDALAGRIAPFSYDPDADLTFESWYRRHEDVFDVDATILDEPTRKIPETSHSSKL</sequence>
<evidence type="ECO:0000313" key="2">
    <source>
        <dbReference type="EMBL" id="VDL76265.1"/>
    </source>
</evidence>